<dbReference type="KEGG" id="aca:ACP_2554"/>
<dbReference type="Gene3D" id="1.10.3720.10">
    <property type="entry name" value="MetI-like"/>
    <property type="match status" value="1"/>
</dbReference>
<evidence type="ECO:0000313" key="13">
    <source>
        <dbReference type="Proteomes" id="UP000002207"/>
    </source>
</evidence>
<dbReference type="InterPro" id="IPR005672">
    <property type="entry name" value="Phosphate_PstA"/>
</dbReference>
<dbReference type="NCBIfam" id="TIGR00974">
    <property type="entry name" value="3a0107s02c"/>
    <property type="match status" value="1"/>
</dbReference>
<evidence type="ECO:0000256" key="10">
    <source>
        <dbReference type="RuleBase" id="RU363043"/>
    </source>
</evidence>
<feature type="transmembrane region" description="Helical" evidence="10">
    <location>
        <begin position="117"/>
        <end position="137"/>
    </location>
</feature>
<accession>C1F206</accession>
<dbReference type="CDD" id="cd06261">
    <property type="entry name" value="TM_PBP2"/>
    <property type="match status" value="1"/>
</dbReference>
<evidence type="ECO:0000256" key="5">
    <source>
        <dbReference type="ARBA" id="ARBA00022475"/>
    </source>
</evidence>
<gene>
    <name evidence="12" type="primary">pstA</name>
    <name evidence="12" type="ordered locus">ACP_2554</name>
</gene>
<keyword evidence="4" id="KW-0813">Transport</keyword>
<feature type="transmembrane region" description="Helical" evidence="10">
    <location>
        <begin position="24"/>
        <end position="48"/>
    </location>
</feature>
<comment type="subcellular location">
    <subcellularLocation>
        <location evidence="1 10">Cell membrane</location>
        <topology evidence="1 10">Multi-pass membrane protein</topology>
    </subcellularLocation>
</comment>
<feature type="transmembrane region" description="Helical" evidence="10">
    <location>
        <begin position="84"/>
        <end position="105"/>
    </location>
</feature>
<sequence length="298" mass="31812">MAVTAADVRSVIMKPSPLRATQRAVFNFLGWGLCAFTFAVLGFAMIWILKMVFVQGASSMNWKVLSTVTTGVGGGLLNAIEGTLLLALGGVVLSVPPGIAAGIYLSEYDGGWLAPVLRFMSDVLVGVPSIVVGYFCYVTMVDQLGWKFSIAAGSISLAIISMPYVTRTAEVAFRAVPRTLREAGFGLGCTPGTVILRVCLPMALPTILTGVLLALAISVGETAPLIYTAGWSSYMWTGHLTNEPVGYLTYVIWTFITEPFASAHALAFAAAFFVTVFVLIISVIARVVTFRRSGWGHH</sequence>
<organism evidence="12 13">
    <name type="scientific">Acidobacterium capsulatum (strain ATCC 51196 / DSM 11244 / BCRC 80197 / JCM 7670 / NBRC 15755 / NCIMB 13165 / 161)</name>
    <dbReference type="NCBI Taxonomy" id="240015"/>
    <lineage>
        <taxon>Bacteria</taxon>
        <taxon>Pseudomonadati</taxon>
        <taxon>Acidobacteriota</taxon>
        <taxon>Terriglobia</taxon>
        <taxon>Terriglobales</taxon>
        <taxon>Acidobacteriaceae</taxon>
        <taxon>Acidobacterium</taxon>
    </lineage>
</organism>
<reference evidence="12 13" key="1">
    <citation type="journal article" date="2009" name="Appl. Environ. Microbiol.">
        <title>Three genomes from the phylum Acidobacteria provide insight into the lifestyles of these microorganisms in soils.</title>
        <authorList>
            <person name="Ward N.L."/>
            <person name="Challacombe J.F."/>
            <person name="Janssen P.H."/>
            <person name="Henrissat B."/>
            <person name="Coutinho P.M."/>
            <person name="Wu M."/>
            <person name="Xie G."/>
            <person name="Haft D.H."/>
            <person name="Sait M."/>
            <person name="Badger J."/>
            <person name="Barabote R.D."/>
            <person name="Bradley B."/>
            <person name="Brettin T.S."/>
            <person name="Brinkac L.M."/>
            <person name="Bruce D."/>
            <person name="Creasy T."/>
            <person name="Daugherty S.C."/>
            <person name="Davidsen T.M."/>
            <person name="DeBoy R.T."/>
            <person name="Detter J.C."/>
            <person name="Dodson R.J."/>
            <person name="Durkin A.S."/>
            <person name="Ganapathy A."/>
            <person name="Gwinn-Giglio M."/>
            <person name="Han C.S."/>
            <person name="Khouri H."/>
            <person name="Kiss H."/>
            <person name="Kothari S.P."/>
            <person name="Madupu R."/>
            <person name="Nelson K.E."/>
            <person name="Nelson W.C."/>
            <person name="Paulsen I."/>
            <person name="Penn K."/>
            <person name="Ren Q."/>
            <person name="Rosovitz M.J."/>
            <person name="Selengut J.D."/>
            <person name="Shrivastava S."/>
            <person name="Sullivan S.A."/>
            <person name="Tapia R."/>
            <person name="Thompson L.S."/>
            <person name="Watkins K.L."/>
            <person name="Yang Q."/>
            <person name="Yu C."/>
            <person name="Zafar N."/>
            <person name="Zhou L."/>
            <person name="Kuske C.R."/>
        </authorList>
    </citation>
    <scope>NUCLEOTIDE SEQUENCE [LARGE SCALE GENOMIC DNA]</scope>
    <source>
        <strain evidence="13">ATCC 51196 / DSM 11244 / BCRC 80197 / JCM 7670 / NBRC 15755 / NCIMB 13165 / 161</strain>
    </source>
</reference>
<comment type="similarity">
    <text evidence="2 10">Belongs to the binding-protein-dependent transport system permease family. CysTW subfamily.</text>
</comment>
<evidence type="ECO:0000313" key="12">
    <source>
        <dbReference type="EMBL" id="ACO32506.1"/>
    </source>
</evidence>
<dbReference type="SUPFAM" id="SSF161098">
    <property type="entry name" value="MetI-like"/>
    <property type="match status" value="1"/>
</dbReference>
<dbReference type="InterPro" id="IPR051408">
    <property type="entry name" value="Phosphate_transprt_permease"/>
</dbReference>
<proteinExistence type="inferred from homology"/>
<keyword evidence="8 10" id="KW-1133">Transmembrane helix</keyword>
<keyword evidence="13" id="KW-1185">Reference proteome</keyword>
<name>C1F206_ACIC5</name>
<dbReference type="FunCoup" id="C1F206">
    <property type="interactions" value="190"/>
</dbReference>
<evidence type="ECO:0000256" key="8">
    <source>
        <dbReference type="ARBA" id="ARBA00022989"/>
    </source>
</evidence>
<keyword evidence="5 10" id="KW-1003">Cell membrane</keyword>
<dbReference type="HOGENOM" id="CLU_033621_2_0_0"/>
<keyword evidence="9 10" id="KW-0472">Membrane</keyword>
<dbReference type="GO" id="GO:0035435">
    <property type="term" value="P:phosphate ion transmembrane transport"/>
    <property type="evidence" value="ECO:0007669"/>
    <property type="project" value="InterPro"/>
</dbReference>
<evidence type="ECO:0000256" key="2">
    <source>
        <dbReference type="ARBA" id="ARBA00007069"/>
    </source>
</evidence>
<protein>
    <recommendedName>
        <fullName evidence="3 10">Phosphate transport system permease protein PstA</fullName>
    </recommendedName>
</protein>
<dbReference type="GO" id="GO:0005886">
    <property type="term" value="C:plasma membrane"/>
    <property type="evidence" value="ECO:0007669"/>
    <property type="project" value="UniProtKB-SubCell"/>
</dbReference>
<dbReference type="RefSeq" id="WP_015897627.1">
    <property type="nucleotide sequence ID" value="NC_012483.1"/>
</dbReference>
<dbReference type="eggNOG" id="COG0581">
    <property type="taxonomic scope" value="Bacteria"/>
</dbReference>
<dbReference type="AlphaFoldDB" id="C1F206"/>
<evidence type="ECO:0000256" key="6">
    <source>
        <dbReference type="ARBA" id="ARBA00022592"/>
    </source>
</evidence>
<evidence type="ECO:0000259" key="11">
    <source>
        <dbReference type="PROSITE" id="PS50928"/>
    </source>
</evidence>
<feature type="transmembrane region" description="Helical" evidence="10">
    <location>
        <begin position="183"/>
        <end position="200"/>
    </location>
</feature>
<feature type="domain" description="ABC transmembrane type-1" evidence="11">
    <location>
        <begin position="80"/>
        <end position="285"/>
    </location>
</feature>
<keyword evidence="7 10" id="KW-0812">Transmembrane</keyword>
<feature type="transmembrane region" description="Helical" evidence="10">
    <location>
        <begin position="144"/>
        <end position="163"/>
    </location>
</feature>
<feature type="transmembrane region" description="Helical" evidence="10">
    <location>
        <begin position="207"/>
        <end position="227"/>
    </location>
</feature>
<dbReference type="InterPro" id="IPR035906">
    <property type="entry name" value="MetI-like_sf"/>
</dbReference>
<dbReference type="EMBL" id="CP001472">
    <property type="protein sequence ID" value="ACO32506.1"/>
    <property type="molecule type" value="Genomic_DNA"/>
</dbReference>
<evidence type="ECO:0000256" key="7">
    <source>
        <dbReference type="ARBA" id="ARBA00022692"/>
    </source>
</evidence>
<dbReference type="PANTHER" id="PTHR42922">
    <property type="entry name" value="PHOSPHATE TRANSPORT SYSTEM PERMEASE PROTEIN PSTA"/>
    <property type="match status" value="1"/>
</dbReference>
<dbReference type="STRING" id="240015.ACP_2554"/>
<keyword evidence="6" id="KW-0592">Phosphate transport</keyword>
<dbReference type="InParanoid" id="C1F206"/>
<feature type="transmembrane region" description="Helical" evidence="10">
    <location>
        <begin position="60"/>
        <end position="77"/>
    </location>
</feature>
<dbReference type="GO" id="GO:0005315">
    <property type="term" value="F:phosphate transmembrane transporter activity"/>
    <property type="evidence" value="ECO:0007669"/>
    <property type="project" value="InterPro"/>
</dbReference>
<dbReference type="PROSITE" id="PS50928">
    <property type="entry name" value="ABC_TM1"/>
    <property type="match status" value="1"/>
</dbReference>
<dbReference type="PANTHER" id="PTHR42922:SF1">
    <property type="entry name" value="PHOSPHATE TRANSPORT SYSTEM PERMEASE PROTEIN PSTA"/>
    <property type="match status" value="1"/>
</dbReference>
<evidence type="ECO:0000256" key="9">
    <source>
        <dbReference type="ARBA" id="ARBA00023136"/>
    </source>
</evidence>
<feature type="transmembrane region" description="Helical" evidence="10">
    <location>
        <begin position="265"/>
        <end position="288"/>
    </location>
</feature>
<dbReference type="Pfam" id="PF00528">
    <property type="entry name" value="BPD_transp_1"/>
    <property type="match status" value="1"/>
</dbReference>
<dbReference type="InterPro" id="IPR000515">
    <property type="entry name" value="MetI-like"/>
</dbReference>
<evidence type="ECO:0000256" key="3">
    <source>
        <dbReference type="ARBA" id="ARBA00016864"/>
    </source>
</evidence>
<evidence type="ECO:0000256" key="4">
    <source>
        <dbReference type="ARBA" id="ARBA00022448"/>
    </source>
</evidence>
<evidence type="ECO:0000256" key="1">
    <source>
        <dbReference type="ARBA" id="ARBA00004651"/>
    </source>
</evidence>
<dbReference type="Proteomes" id="UP000002207">
    <property type="component" value="Chromosome"/>
</dbReference>